<name>A0A2A2A8E5_9BURK</name>
<dbReference type="InterPro" id="IPR030676">
    <property type="entry name" value="CitT-rel"/>
</dbReference>
<dbReference type="AlphaFoldDB" id="A0A2A2A8E5"/>
<feature type="transmembrane region" description="Helical" evidence="6">
    <location>
        <begin position="250"/>
        <end position="272"/>
    </location>
</feature>
<keyword evidence="3 6" id="KW-0812">Transmembrane</keyword>
<dbReference type="EMBL" id="NSJF01000005">
    <property type="protein sequence ID" value="PAT34037.1"/>
    <property type="molecule type" value="Genomic_DNA"/>
</dbReference>
<feature type="transmembrane region" description="Helical" evidence="6">
    <location>
        <begin position="183"/>
        <end position="201"/>
    </location>
</feature>
<evidence type="ECO:0000256" key="1">
    <source>
        <dbReference type="ARBA" id="ARBA00004141"/>
    </source>
</evidence>
<feature type="transmembrane region" description="Helical" evidence="6">
    <location>
        <begin position="208"/>
        <end position="230"/>
    </location>
</feature>
<keyword evidence="5 6" id="KW-0472">Membrane</keyword>
<feature type="transmembrane region" description="Helical" evidence="6">
    <location>
        <begin position="358"/>
        <end position="377"/>
    </location>
</feature>
<evidence type="ECO:0000256" key="3">
    <source>
        <dbReference type="ARBA" id="ARBA00022692"/>
    </source>
</evidence>
<dbReference type="NCBIfam" id="TIGR00785">
    <property type="entry name" value="dass"/>
    <property type="match status" value="1"/>
</dbReference>
<dbReference type="GO" id="GO:0005886">
    <property type="term" value="C:plasma membrane"/>
    <property type="evidence" value="ECO:0007669"/>
    <property type="project" value="TreeGrafter"/>
</dbReference>
<organism evidence="7 8">
    <name type="scientific">Vandammella animalimorsus</name>
    <dbReference type="NCBI Taxonomy" id="2029117"/>
    <lineage>
        <taxon>Bacteria</taxon>
        <taxon>Pseudomonadati</taxon>
        <taxon>Pseudomonadota</taxon>
        <taxon>Betaproteobacteria</taxon>
        <taxon>Burkholderiales</taxon>
        <taxon>Comamonadaceae</taxon>
        <taxon>Vandammella</taxon>
    </lineage>
</organism>
<comment type="subcellular location">
    <subcellularLocation>
        <location evidence="1">Membrane</location>
        <topology evidence="1">Multi-pass membrane protein</topology>
    </subcellularLocation>
</comment>
<feature type="transmembrane region" description="Helical" evidence="6">
    <location>
        <begin position="452"/>
        <end position="471"/>
    </location>
</feature>
<reference evidence="7 8" key="1">
    <citation type="submission" date="2017-08" db="EMBL/GenBank/DDBJ databases">
        <title>WGS of Clinical strains of the CDC Group NO-1 linked to zoonotic infections in humans.</title>
        <authorList>
            <person name="Bernier A.-M."/>
            <person name="Bernard K."/>
        </authorList>
    </citation>
    <scope>NUCLEOTIDE SEQUENCE [LARGE SCALE GENOMIC DNA]</scope>
    <source>
        <strain evidence="7 8">NML03-0146</strain>
    </source>
</reference>
<dbReference type="GO" id="GO:0008514">
    <property type="term" value="F:organic anion transmembrane transporter activity"/>
    <property type="evidence" value="ECO:0007669"/>
    <property type="project" value="UniProtKB-ARBA"/>
</dbReference>
<feature type="transmembrane region" description="Helical" evidence="6">
    <location>
        <begin position="19"/>
        <end position="39"/>
    </location>
</feature>
<feature type="transmembrane region" description="Helical" evidence="6">
    <location>
        <begin position="51"/>
        <end position="84"/>
    </location>
</feature>
<feature type="transmembrane region" description="Helical" evidence="6">
    <location>
        <begin position="148"/>
        <end position="177"/>
    </location>
</feature>
<feature type="transmembrane region" description="Helical" evidence="6">
    <location>
        <begin position="397"/>
        <end position="414"/>
    </location>
</feature>
<dbReference type="Pfam" id="PF00939">
    <property type="entry name" value="Na_sulph_symp"/>
    <property type="match status" value="1"/>
</dbReference>
<keyword evidence="4 6" id="KW-1133">Transmembrane helix</keyword>
<evidence type="ECO:0000256" key="6">
    <source>
        <dbReference type="SAM" id="Phobius"/>
    </source>
</evidence>
<proteinExistence type="inferred from homology"/>
<comment type="caution">
    <text evidence="7">The sequence shown here is derived from an EMBL/GenBank/DDBJ whole genome shotgun (WGS) entry which is preliminary data.</text>
</comment>
<dbReference type="Proteomes" id="UP000217999">
    <property type="component" value="Unassembled WGS sequence"/>
</dbReference>
<feature type="transmembrane region" description="Helical" evidence="6">
    <location>
        <begin position="421"/>
        <end position="440"/>
    </location>
</feature>
<gene>
    <name evidence="7" type="ORF">CK620_10280</name>
</gene>
<sequence length="518" mass="54630">MTTAHAAQAPAPTPPGSKFPIPIGLLAALAALLLVLALPTPEGLSTAGHRMLAVLLFAVVVWVSESVSYEVSCIGIVALIALLVGFSPQVKLDAAKAFIAQDPPAQLITTSKAMGMALAGFASPAWALVAGATFLAAAMSHTGLDRRIALLILNIVGTSTRRILLGVIAVTIVLSLLVPSATARVACIVPIMSGIVAAYGVDKRSRIAVGIFIMVAQATSVWNVAIQTAAAQNLLTIGFMQTHIGQQVSWFDWLIAGGPWSIAMSAVLYFTVLKFMPPEADEIPGGKQAIAHELQALGPMPGNQLRLLLTMLALLFFWATGGGLLHRIDTTTVTAVGLTLLLLPGIGVIHWKEVQKRAPWGTILVFGVGISLGTALLNTGAGRWLGDWVVRAAGLQSLSPFMIFAILAAFLILIHLGFASATAMASLFMPIMIVMFHTIGQDNAALTPQVQLGLSMLLGFVISYGFILPINAPQNMVCLGTETFTAKEFAKVGIVLTIVGYLLMLLMAMSYWPLLGWL</sequence>
<accession>A0A2A2A8E5</accession>
<comment type="similarity">
    <text evidence="2">Belongs to the SLC13A/DASS transporter (TC 2.A.47) family. DIT1 subfamily.</text>
</comment>
<evidence type="ECO:0000256" key="5">
    <source>
        <dbReference type="ARBA" id="ARBA00023136"/>
    </source>
</evidence>
<feature type="transmembrane region" description="Helical" evidence="6">
    <location>
        <begin position="332"/>
        <end position="351"/>
    </location>
</feature>
<feature type="transmembrane region" description="Helical" evidence="6">
    <location>
        <begin position="492"/>
        <end position="512"/>
    </location>
</feature>
<protein>
    <recommendedName>
        <fullName evidence="9">Anion transporter</fullName>
    </recommendedName>
</protein>
<evidence type="ECO:0000256" key="2">
    <source>
        <dbReference type="ARBA" id="ARBA00007349"/>
    </source>
</evidence>
<feature type="transmembrane region" description="Helical" evidence="6">
    <location>
        <begin position="307"/>
        <end position="326"/>
    </location>
</feature>
<evidence type="ECO:0008006" key="9">
    <source>
        <dbReference type="Google" id="ProtNLM"/>
    </source>
</evidence>
<dbReference type="InterPro" id="IPR001898">
    <property type="entry name" value="SLC13A/DASS"/>
</dbReference>
<feature type="transmembrane region" description="Helical" evidence="6">
    <location>
        <begin position="113"/>
        <end position="136"/>
    </location>
</feature>
<dbReference type="GO" id="GO:1905039">
    <property type="term" value="P:carboxylic acid transmembrane transport"/>
    <property type="evidence" value="ECO:0007669"/>
    <property type="project" value="UniProtKB-ARBA"/>
</dbReference>
<dbReference type="PANTHER" id="PTHR10283">
    <property type="entry name" value="SOLUTE CARRIER FAMILY 13 MEMBER"/>
    <property type="match status" value="1"/>
</dbReference>
<evidence type="ECO:0000313" key="7">
    <source>
        <dbReference type="EMBL" id="PAT34037.1"/>
    </source>
</evidence>
<evidence type="ECO:0000256" key="4">
    <source>
        <dbReference type="ARBA" id="ARBA00022989"/>
    </source>
</evidence>
<dbReference type="RefSeq" id="WP_095550216.1">
    <property type="nucleotide sequence ID" value="NZ_NSJF01000005.1"/>
</dbReference>
<evidence type="ECO:0000313" key="8">
    <source>
        <dbReference type="Proteomes" id="UP000217999"/>
    </source>
</evidence>
<dbReference type="PIRSF" id="PIRSF002457">
    <property type="entry name" value="DASS"/>
    <property type="match status" value="1"/>
</dbReference>
<dbReference type="PANTHER" id="PTHR10283:SF82">
    <property type="entry name" value="SOLUTE CARRIER FAMILY 13 MEMBER 2"/>
    <property type="match status" value="1"/>
</dbReference>